<accession>A0A940S3U7</accession>
<evidence type="ECO:0000256" key="6">
    <source>
        <dbReference type="ARBA" id="ARBA00022741"/>
    </source>
</evidence>
<sequence length="582" mass="63056">MFRVLKKNLGARIAFLMSLAMLPLGLISVYQTHVVVDEAQDLSKAALLSETVAAASGERELIQQALGAAQGLSSAVARVPNAACKNILANFIGDQQLFIFAGFIAADGRMDCSSNGQVRNFAGSQLLRDSLERAGPAVRMHPSGPVTQQSVITASHPVRSGAEILGVVSISIPHSVANALMENPLPSTQLKLASVNIDGDVVASTSGLEGAPGFLPRDIPTTKLLTRVGQTFRGVAGNGEERFFAVAPMIDDVMVLVGSWPVSAADASGEGPRARLAVIFPALMWLAGIGVAFLGLQRLVVRHVRELRSAMRQFALGERKHSHLALDDPPEELEEAQRAFNRMALILTEAEARQEKDLRDKEVLLKEVHHRVKNNLQLIASIMNMQARSARSAEARHMLAGLQRRVRGLAMLHRTLYTTPDLTTVDSGDLIRTVVEDVSTLSQDGSVVLDSEIASVALFPDQAVPLSMLVTEALTNAYKYVGTTEDGVRQITIRLLEVENGDVELQVENSLDIENHVPDSQPNAAPDAELEGGDGLGNRLMTAFIRQLDGRVTHTKDERLYALHITFPRRDFSPQRRIDNAA</sequence>
<dbReference type="Pfam" id="PF07568">
    <property type="entry name" value="HisKA_2"/>
    <property type="match status" value="1"/>
</dbReference>
<evidence type="ECO:0000256" key="4">
    <source>
        <dbReference type="ARBA" id="ARBA00022553"/>
    </source>
</evidence>
<dbReference type="AlphaFoldDB" id="A0A940S3U7"/>
<dbReference type="PANTHER" id="PTHR41523:SF8">
    <property type="entry name" value="ETHYLENE RESPONSE SENSOR PROTEIN"/>
    <property type="match status" value="1"/>
</dbReference>
<feature type="transmembrane region" description="Helical" evidence="9">
    <location>
        <begin position="12"/>
        <end position="30"/>
    </location>
</feature>
<evidence type="ECO:0000256" key="7">
    <source>
        <dbReference type="ARBA" id="ARBA00022777"/>
    </source>
</evidence>
<evidence type="ECO:0000256" key="5">
    <source>
        <dbReference type="ARBA" id="ARBA00022679"/>
    </source>
</evidence>
<evidence type="ECO:0000259" key="10">
    <source>
        <dbReference type="PROSITE" id="PS50885"/>
    </source>
</evidence>
<dbReference type="PROSITE" id="PS50885">
    <property type="entry name" value="HAMP"/>
    <property type="match status" value="1"/>
</dbReference>
<dbReference type="GO" id="GO:0007165">
    <property type="term" value="P:signal transduction"/>
    <property type="evidence" value="ECO:0007669"/>
    <property type="project" value="InterPro"/>
</dbReference>
<proteinExistence type="predicted"/>
<dbReference type="EMBL" id="JAGISH010000006">
    <property type="protein sequence ID" value="MBP0483185.1"/>
    <property type="molecule type" value="Genomic_DNA"/>
</dbReference>
<evidence type="ECO:0000256" key="8">
    <source>
        <dbReference type="ARBA" id="ARBA00022840"/>
    </source>
</evidence>
<evidence type="ECO:0000256" key="2">
    <source>
        <dbReference type="ARBA" id="ARBA00004370"/>
    </source>
</evidence>
<feature type="domain" description="HAMP" evidence="10">
    <location>
        <begin position="298"/>
        <end position="352"/>
    </location>
</feature>
<evidence type="ECO:0000313" key="12">
    <source>
        <dbReference type="Proteomes" id="UP000675940"/>
    </source>
</evidence>
<dbReference type="GO" id="GO:0004673">
    <property type="term" value="F:protein histidine kinase activity"/>
    <property type="evidence" value="ECO:0007669"/>
    <property type="project" value="UniProtKB-EC"/>
</dbReference>
<name>A0A940S3U7_9RHOB</name>
<dbReference type="EC" id="2.7.13.3" evidence="3"/>
<keyword evidence="9" id="KW-0472">Membrane</keyword>
<dbReference type="Proteomes" id="UP000675940">
    <property type="component" value="Unassembled WGS sequence"/>
</dbReference>
<protein>
    <recommendedName>
        <fullName evidence="3">histidine kinase</fullName>
        <ecNumber evidence="3">2.7.13.3</ecNumber>
    </recommendedName>
</protein>
<keyword evidence="12" id="KW-1185">Reference proteome</keyword>
<organism evidence="11 12">
    <name type="scientific">Sagittula salina</name>
    <dbReference type="NCBI Taxonomy" id="2820268"/>
    <lineage>
        <taxon>Bacteria</taxon>
        <taxon>Pseudomonadati</taxon>
        <taxon>Pseudomonadota</taxon>
        <taxon>Alphaproteobacteria</taxon>
        <taxon>Rhodobacterales</taxon>
        <taxon>Roseobacteraceae</taxon>
        <taxon>Sagittula</taxon>
    </lineage>
</organism>
<gene>
    <name evidence="11" type="ORF">J5474_11865</name>
</gene>
<keyword evidence="8" id="KW-0067">ATP-binding</keyword>
<keyword evidence="5" id="KW-0808">Transferase</keyword>
<comment type="subcellular location">
    <subcellularLocation>
        <location evidence="2">Membrane</location>
    </subcellularLocation>
</comment>
<dbReference type="Gene3D" id="3.30.565.10">
    <property type="entry name" value="Histidine kinase-like ATPase, C-terminal domain"/>
    <property type="match status" value="1"/>
</dbReference>
<evidence type="ECO:0000313" key="11">
    <source>
        <dbReference type="EMBL" id="MBP0483185.1"/>
    </source>
</evidence>
<dbReference type="InterPro" id="IPR036890">
    <property type="entry name" value="HATPase_C_sf"/>
</dbReference>
<evidence type="ECO:0000256" key="3">
    <source>
        <dbReference type="ARBA" id="ARBA00012438"/>
    </source>
</evidence>
<comment type="catalytic activity">
    <reaction evidence="1">
        <text>ATP + protein L-histidine = ADP + protein N-phospho-L-histidine.</text>
        <dbReference type="EC" id="2.7.13.3"/>
    </reaction>
</comment>
<dbReference type="InterPro" id="IPR011495">
    <property type="entry name" value="Sig_transdc_His_kin_sub2_dim/P"/>
</dbReference>
<comment type="caution">
    <text evidence="11">The sequence shown here is derived from an EMBL/GenBank/DDBJ whole genome shotgun (WGS) entry which is preliminary data.</text>
</comment>
<dbReference type="InterPro" id="IPR003660">
    <property type="entry name" value="HAMP_dom"/>
</dbReference>
<dbReference type="CDD" id="cd18773">
    <property type="entry name" value="PDC1_HK_sensor"/>
    <property type="match status" value="1"/>
</dbReference>
<keyword evidence="9" id="KW-1133">Transmembrane helix</keyword>
<dbReference type="PANTHER" id="PTHR41523">
    <property type="entry name" value="TWO-COMPONENT SYSTEM SENSOR PROTEIN"/>
    <property type="match status" value="1"/>
</dbReference>
<evidence type="ECO:0000256" key="9">
    <source>
        <dbReference type="SAM" id="Phobius"/>
    </source>
</evidence>
<keyword evidence="9" id="KW-0812">Transmembrane</keyword>
<reference evidence="11" key="1">
    <citation type="submission" date="2021-03" db="EMBL/GenBank/DDBJ databases">
        <title>Sagittula salina sp. nov. strain M10.9X isolated from the marine waste.</title>
        <authorList>
            <person name="Satari L."/>
            <person name="Molina-Menor E."/>
            <person name="Vidal-Verdu A."/>
            <person name="Pascual J."/>
            <person name="Pereto J."/>
            <person name="Porcar M."/>
        </authorList>
    </citation>
    <scope>NUCLEOTIDE SEQUENCE</scope>
    <source>
        <strain evidence="11">M10.9X</strain>
    </source>
</reference>
<keyword evidence="4" id="KW-0597">Phosphoprotein</keyword>
<keyword evidence="7" id="KW-0418">Kinase</keyword>
<evidence type="ECO:0000256" key="1">
    <source>
        <dbReference type="ARBA" id="ARBA00000085"/>
    </source>
</evidence>
<dbReference type="SUPFAM" id="SSF55874">
    <property type="entry name" value="ATPase domain of HSP90 chaperone/DNA topoisomerase II/histidine kinase"/>
    <property type="match status" value="1"/>
</dbReference>
<dbReference type="GO" id="GO:0016020">
    <property type="term" value="C:membrane"/>
    <property type="evidence" value="ECO:0007669"/>
    <property type="project" value="UniProtKB-SubCell"/>
</dbReference>
<keyword evidence="6" id="KW-0547">Nucleotide-binding</keyword>
<dbReference type="Gene3D" id="3.30.450.20">
    <property type="entry name" value="PAS domain"/>
    <property type="match status" value="1"/>
</dbReference>
<dbReference type="GO" id="GO:0005524">
    <property type="term" value="F:ATP binding"/>
    <property type="evidence" value="ECO:0007669"/>
    <property type="project" value="UniProtKB-KW"/>
</dbReference>
<dbReference type="RefSeq" id="WP_209361134.1">
    <property type="nucleotide sequence ID" value="NZ_JAGISH010000006.1"/>
</dbReference>